<dbReference type="InterPro" id="IPR015920">
    <property type="entry name" value="Cellobiose_DH-like_cyt"/>
</dbReference>
<dbReference type="EMBL" id="KV875102">
    <property type="protein sequence ID" value="OIW24980.1"/>
    <property type="molecule type" value="Genomic_DNA"/>
</dbReference>
<evidence type="ECO:0000313" key="4">
    <source>
        <dbReference type="Proteomes" id="UP000182658"/>
    </source>
</evidence>
<dbReference type="Proteomes" id="UP000182658">
    <property type="component" value="Unassembled WGS sequence"/>
</dbReference>
<evidence type="ECO:0000256" key="1">
    <source>
        <dbReference type="SAM" id="SignalP"/>
    </source>
</evidence>
<gene>
    <name evidence="3" type="ORF">CONLIGDRAFT_690681</name>
</gene>
<proteinExistence type="predicted"/>
<dbReference type="STRING" id="1408157.A0A1J7J746"/>
<dbReference type="PANTHER" id="PTHR47797">
    <property type="entry name" value="DEHYDROGENASE, PUTATIVE (AFU_ORTHOLOGUE AFUA_8G05805)-RELATED"/>
    <property type="match status" value="1"/>
</dbReference>
<feature type="chain" id="PRO_5012724165" evidence="1">
    <location>
        <begin position="20"/>
        <end position="205"/>
    </location>
</feature>
<evidence type="ECO:0000259" key="2">
    <source>
        <dbReference type="SMART" id="SM00664"/>
    </source>
</evidence>
<dbReference type="AlphaFoldDB" id="A0A1J7J746"/>
<dbReference type="Gene3D" id="2.60.40.1210">
    <property type="entry name" value="Cellobiose dehydrogenase, cytochrome domain"/>
    <property type="match status" value="1"/>
</dbReference>
<keyword evidence="4" id="KW-1185">Reference proteome</keyword>
<feature type="domain" description="DOMON" evidence="2">
    <location>
        <begin position="77"/>
        <end position="166"/>
    </location>
</feature>
<sequence length="205" mass="21935">MRLMPAMIWAAALTSIASGESSTVYRDAETGFTFSENSVSYVLGKSLTFRIALPNPTSASEPYNVVLQVVAPKDVGWAGLAWGGGMLNDPLTVVWANGNSVVLSSRYTSSRVVPQPYTGAAYQLFRTGTKQNGTHFQLTAKCTGCTTFNGRRLSTTGTNKLAFAYSAGRPSDPGSNSSSFPFHDSFNYWSHDFSTAGMSISAPLL</sequence>
<dbReference type="InParanoid" id="A0A1J7J746"/>
<dbReference type="Pfam" id="PF16010">
    <property type="entry name" value="CDH-cyt"/>
    <property type="match status" value="1"/>
</dbReference>
<accession>A0A1J7J746</accession>
<dbReference type="SMART" id="SM00664">
    <property type="entry name" value="DoH"/>
    <property type="match status" value="1"/>
</dbReference>
<protein>
    <submittedName>
        <fullName evidence="3">CBD9-like protein</fullName>
    </submittedName>
</protein>
<evidence type="ECO:0000313" key="3">
    <source>
        <dbReference type="EMBL" id="OIW24980.1"/>
    </source>
</evidence>
<dbReference type="InterPro" id="IPR005018">
    <property type="entry name" value="DOMON_domain"/>
</dbReference>
<reference evidence="3 4" key="1">
    <citation type="submission" date="2016-10" db="EMBL/GenBank/DDBJ databases">
        <title>Draft genome sequence of Coniochaeta ligniaria NRRL30616, a lignocellulolytic fungus for bioabatement of inhibitors in plant biomass hydrolysates.</title>
        <authorList>
            <consortium name="DOE Joint Genome Institute"/>
            <person name="Jimenez D.J."/>
            <person name="Hector R.E."/>
            <person name="Riley R."/>
            <person name="Sun H."/>
            <person name="Grigoriev I.V."/>
            <person name="Van Elsas J.D."/>
            <person name="Nichols N.N."/>
        </authorList>
    </citation>
    <scope>NUCLEOTIDE SEQUENCE [LARGE SCALE GENOMIC DNA]</scope>
    <source>
        <strain evidence="3 4">NRRL 30616</strain>
    </source>
</reference>
<dbReference type="SUPFAM" id="SSF49344">
    <property type="entry name" value="CBD9-like"/>
    <property type="match status" value="1"/>
</dbReference>
<feature type="signal peptide" evidence="1">
    <location>
        <begin position="1"/>
        <end position="19"/>
    </location>
</feature>
<keyword evidence="1" id="KW-0732">Signal</keyword>
<dbReference type="PANTHER" id="PTHR47797:SF5">
    <property type="entry name" value="CELLOBIOSE DEHYDROGENASE CYTOCHROME DOMAIN-CONTAINING PROTEIN"/>
    <property type="match status" value="1"/>
</dbReference>
<dbReference type="CDD" id="cd09630">
    <property type="entry name" value="CDH_like_cytochrome"/>
    <property type="match status" value="1"/>
</dbReference>
<organism evidence="3 4">
    <name type="scientific">Coniochaeta ligniaria NRRL 30616</name>
    <dbReference type="NCBI Taxonomy" id="1408157"/>
    <lineage>
        <taxon>Eukaryota</taxon>
        <taxon>Fungi</taxon>
        <taxon>Dikarya</taxon>
        <taxon>Ascomycota</taxon>
        <taxon>Pezizomycotina</taxon>
        <taxon>Sordariomycetes</taxon>
        <taxon>Sordariomycetidae</taxon>
        <taxon>Coniochaetales</taxon>
        <taxon>Coniochaetaceae</taxon>
        <taxon>Coniochaeta</taxon>
    </lineage>
</organism>
<name>A0A1J7J746_9PEZI</name>
<dbReference type="OrthoDB" id="413885at2759"/>